<evidence type="ECO:0000313" key="3">
    <source>
        <dbReference type="Proteomes" id="UP000186323"/>
    </source>
</evidence>
<protein>
    <submittedName>
        <fullName evidence="2">Uncharacterized protein</fullName>
    </submittedName>
</protein>
<proteinExistence type="predicted"/>
<accession>A0A1K1LB22</accession>
<evidence type="ECO:0000256" key="1">
    <source>
        <dbReference type="SAM" id="MobiDB-lite"/>
    </source>
</evidence>
<dbReference type="EMBL" id="LT630450">
    <property type="protein sequence ID" value="SFV71909.1"/>
    <property type="molecule type" value="Genomic_DNA"/>
</dbReference>
<feature type="region of interest" description="Disordered" evidence="1">
    <location>
        <begin position="1"/>
        <end position="27"/>
    </location>
</feature>
<name>A0A1K1LB22_9BACT</name>
<gene>
    <name evidence="2" type="ORF">DESPIGER_0003</name>
</gene>
<evidence type="ECO:0000313" key="2">
    <source>
        <dbReference type="EMBL" id="SFV71909.1"/>
    </source>
</evidence>
<dbReference type="KEGG" id="dpg:DESPIGER_0003"/>
<organism evidence="2 3">
    <name type="scientific">Desulfovibrio piger</name>
    <dbReference type="NCBI Taxonomy" id="901"/>
    <lineage>
        <taxon>Bacteria</taxon>
        <taxon>Pseudomonadati</taxon>
        <taxon>Thermodesulfobacteriota</taxon>
        <taxon>Desulfovibrionia</taxon>
        <taxon>Desulfovibrionales</taxon>
        <taxon>Desulfovibrionaceae</taxon>
        <taxon>Desulfovibrio</taxon>
    </lineage>
</organism>
<dbReference type="AlphaFoldDB" id="A0A1K1LB22"/>
<reference evidence="3" key="1">
    <citation type="submission" date="2016-10" db="EMBL/GenBank/DDBJ databases">
        <authorList>
            <person name="Wegmann U."/>
        </authorList>
    </citation>
    <scope>NUCLEOTIDE SEQUENCE [LARGE SCALE GENOMIC DNA]</scope>
</reference>
<dbReference type="Proteomes" id="UP000186323">
    <property type="component" value="Chromosome I"/>
</dbReference>
<keyword evidence="3" id="KW-1185">Reference proteome</keyword>
<sequence>MGIHGVGHAKTPLVSDMAGPGPPDLRGQRATFHTVVIKP</sequence>